<dbReference type="eggNOG" id="COG0438">
    <property type="taxonomic scope" value="Bacteria"/>
</dbReference>
<organism evidence="4">
    <name type="scientific">Nitratidesulfovibrio vulgaris (strain DSM 19637 / Miyazaki F)</name>
    <name type="common">Desulfovibrio vulgaris</name>
    <dbReference type="NCBI Taxonomy" id="883"/>
    <lineage>
        <taxon>Bacteria</taxon>
        <taxon>Pseudomonadati</taxon>
        <taxon>Thermodesulfobacteriota</taxon>
        <taxon>Desulfovibrionia</taxon>
        <taxon>Desulfovibrionales</taxon>
        <taxon>Desulfovibrionaceae</taxon>
        <taxon>Nitratidesulfovibrio</taxon>
    </lineage>
</organism>
<dbReference type="SUPFAM" id="SSF53756">
    <property type="entry name" value="UDP-Glycosyltransferase/glycogen phosphorylase"/>
    <property type="match status" value="1"/>
</dbReference>
<evidence type="ECO:0000256" key="1">
    <source>
        <dbReference type="SAM" id="MobiDB-lite"/>
    </source>
</evidence>
<dbReference type="KEGG" id="dvm:DvMF_1842"/>
<dbReference type="CDD" id="cd00761">
    <property type="entry name" value="Glyco_tranf_GTA_type"/>
    <property type="match status" value="1"/>
</dbReference>
<dbReference type="InterPro" id="IPR028098">
    <property type="entry name" value="Glyco_trans_4-like_N"/>
</dbReference>
<dbReference type="Pfam" id="PF13692">
    <property type="entry name" value="Glyco_trans_1_4"/>
    <property type="match status" value="1"/>
</dbReference>
<dbReference type="InterPro" id="IPR050834">
    <property type="entry name" value="Glycosyltransf_2"/>
</dbReference>
<dbReference type="CAZy" id="GT4">
    <property type="family name" value="Glycosyltransferase Family 4"/>
</dbReference>
<dbReference type="CAZy" id="GT2">
    <property type="family name" value="Glycosyltransferase Family 2"/>
</dbReference>
<dbReference type="Gene3D" id="3.40.50.2000">
    <property type="entry name" value="Glycogen Phosphorylase B"/>
    <property type="match status" value="2"/>
</dbReference>
<dbReference type="Gene3D" id="3.90.550.10">
    <property type="entry name" value="Spore Coat Polysaccharide Biosynthesis Protein SpsA, Chain A"/>
    <property type="match status" value="1"/>
</dbReference>
<protein>
    <submittedName>
        <fullName evidence="4">Glycosyl transferase family 2</fullName>
    </submittedName>
</protein>
<dbReference type="InterPro" id="IPR001173">
    <property type="entry name" value="Glyco_trans_2-like"/>
</dbReference>
<evidence type="ECO:0000259" key="2">
    <source>
        <dbReference type="Pfam" id="PF00535"/>
    </source>
</evidence>
<feature type="domain" description="Glycosyltransferase subfamily 4-like N-terminal" evidence="3">
    <location>
        <begin position="500"/>
        <end position="637"/>
    </location>
</feature>
<dbReference type="AlphaFoldDB" id="B8DME2"/>
<evidence type="ECO:0000313" key="4">
    <source>
        <dbReference type="EMBL" id="ACL08786.1"/>
    </source>
</evidence>
<dbReference type="EMBL" id="CP001197">
    <property type="protein sequence ID" value="ACL08786.1"/>
    <property type="molecule type" value="Genomic_DNA"/>
</dbReference>
<dbReference type="CDD" id="cd03801">
    <property type="entry name" value="GT4_PimA-like"/>
    <property type="match status" value="1"/>
</dbReference>
<dbReference type="PANTHER" id="PTHR43685:SF3">
    <property type="entry name" value="SLR2126 PROTEIN"/>
    <property type="match status" value="1"/>
</dbReference>
<feature type="domain" description="Glycosyltransferase 2-like" evidence="2">
    <location>
        <begin position="61"/>
        <end position="189"/>
    </location>
</feature>
<feature type="compositionally biased region" description="Low complexity" evidence="1">
    <location>
        <begin position="461"/>
        <end position="473"/>
    </location>
</feature>
<dbReference type="Pfam" id="PF13439">
    <property type="entry name" value="Glyco_transf_4"/>
    <property type="match status" value="1"/>
</dbReference>
<dbReference type="SUPFAM" id="SSF53448">
    <property type="entry name" value="Nucleotide-diphospho-sugar transferases"/>
    <property type="match status" value="1"/>
</dbReference>
<dbReference type="PANTHER" id="PTHR43685">
    <property type="entry name" value="GLYCOSYLTRANSFERASE"/>
    <property type="match status" value="1"/>
</dbReference>
<dbReference type="eggNOG" id="COG1216">
    <property type="taxonomic scope" value="Bacteria"/>
</dbReference>
<feature type="region of interest" description="Disordered" evidence="1">
    <location>
        <begin position="443"/>
        <end position="482"/>
    </location>
</feature>
<dbReference type="GO" id="GO:0016757">
    <property type="term" value="F:glycosyltransferase activity"/>
    <property type="evidence" value="ECO:0007669"/>
    <property type="project" value="UniProtKB-ARBA"/>
</dbReference>
<keyword evidence="4" id="KW-0808">Transferase</keyword>
<reference evidence="4" key="1">
    <citation type="submission" date="2008-10" db="EMBL/GenBank/DDBJ databases">
        <title>Complete sequence of Desulfovibrio vulgaris str. 'Miyazaki F'.</title>
        <authorList>
            <person name="Lucas S."/>
            <person name="Copeland A."/>
            <person name="Lapidus A."/>
            <person name="Glavina del Rio T."/>
            <person name="Dalin E."/>
            <person name="Tice H."/>
            <person name="Bruce D."/>
            <person name="Goodwin L."/>
            <person name="Pitluck S."/>
            <person name="Sims D."/>
            <person name="Brettin T."/>
            <person name="Detter J.C."/>
            <person name="Han C."/>
            <person name="Larimer F."/>
            <person name="Land M."/>
            <person name="Hauser L."/>
            <person name="Kyrpides N."/>
            <person name="Mikhailova N."/>
            <person name="Hazen T.C."/>
            <person name="Richardson P."/>
        </authorList>
    </citation>
    <scope>NUCLEOTIDE SEQUENCE</scope>
    <source>
        <strain evidence="4">Miyazaki F</strain>
    </source>
</reference>
<dbReference type="HOGENOM" id="CLU_343140_0_0_7"/>
<dbReference type="InterPro" id="IPR029044">
    <property type="entry name" value="Nucleotide-diphossugar_trans"/>
</dbReference>
<dbReference type="Pfam" id="PF00535">
    <property type="entry name" value="Glycos_transf_2"/>
    <property type="match status" value="1"/>
</dbReference>
<evidence type="ECO:0000259" key="3">
    <source>
        <dbReference type="Pfam" id="PF13439"/>
    </source>
</evidence>
<gene>
    <name evidence="4" type="ordered locus">DvMF_1842</name>
</gene>
<proteinExistence type="predicted"/>
<sequence>MQELVGHKAAALAAEAERSMARGDVQAAGALAARALSLHAGQPLALAVRERIAALAAPGYSVVIPTCNRLDILQRCLHCLERQTLPRDRFEVIVVDDASTDGTADFLAGYHPPFTLRTIVMPRRGGPGKARNAGIRAARGDIVHFLNDDALIEPHVLALHATLHEALADTPVSVLGRFDFAPPFTDTLWGYTLQHGDLLFRYPTFTHNGLHGHTSYYTCNISTPRQQLVQAGLFDEAFTGGQWGAEDMEFGMRLAALPVPVLFRDDSRSVHVHDVAVEGLARTALVRGGGAVWLFAKHGGSPHYARIGARDVAYWRNLPTRVTERMRELHAVLARTEDLRPAPDPVTAPAPEGTTAPYLRREDHDDMHRLCLGLWPLRTRELLQVIDGVERMALDVLHAAERGATMQECAARLYPAQLFIRFFHDTIGVCGVDTIRRFCPDAPPLPTLDDTRGATPDAAPDETTNGTPNGTTDDMAQPSAAPPRAGKRVLLACNFFWPSVGGTELFIETLGLHLRAQGHHVEVACRWQENRASEVRHGMPIHAFRCHGKFTDPTMGPDTERYRTLVRNGGYDAVIVLAHPDNWACHLLAGLPQPHPRIIMLPSINAENMEHWAERGVLDDIARTLRAADVCVAVSENGHDSRLFTELGVPQAFVPHAMDPAPAPWDMRARLGLPREVPLLACVGNFWPVKNQLALLRRLADAPLDALSDGTPDWRLVLAGGALPWEKERRYFEECWQLARQNPRVRMLGPLPPEEATALIRDADLLLVPSQGESAGPLVVLEAMALGTPWVATPQCNAVHDEGGGVIAPLEDFPRVIGRLLARPDLADELARNGRAHWERCFRWATVAPLFDALVRNGSIPVGARMPDDLRTARQQLADAVLGV</sequence>
<accession>B8DME2</accession>
<dbReference type="STRING" id="883.DvMF_1842"/>
<name>B8DME2_NITV9</name>